<proteinExistence type="predicted"/>
<dbReference type="KEGG" id="mcun:NCTC10297_00583"/>
<evidence type="ECO:0000313" key="2">
    <source>
        <dbReference type="EMBL" id="VEG12654.1"/>
    </source>
</evidence>
<dbReference type="Proteomes" id="UP000274100">
    <property type="component" value="Chromosome"/>
</dbReference>
<reference evidence="2 3" key="1">
    <citation type="submission" date="2018-12" db="EMBL/GenBank/DDBJ databases">
        <authorList>
            <consortium name="Pathogen Informatics"/>
        </authorList>
    </citation>
    <scope>NUCLEOTIDE SEQUENCE [LARGE SCALE GENOMIC DNA]</scope>
    <source>
        <strain evidence="2 3">NCTC10297</strain>
    </source>
</reference>
<evidence type="ECO:0008006" key="4">
    <source>
        <dbReference type="Google" id="ProtNLM"/>
    </source>
</evidence>
<dbReference type="EMBL" id="LR134343">
    <property type="protein sequence ID" value="VEG12654.1"/>
    <property type="molecule type" value="Genomic_DNA"/>
</dbReference>
<protein>
    <recommendedName>
        <fullName evidence="4">DUF3828 domain-containing protein</fullName>
    </recommendedName>
</protein>
<organism evidence="2 3">
    <name type="scientific">Moraxella cuniculi</name>
    <dbReference type="NCBI Taxonomy" id="34061"/>
    <lineage>
        <taxon>Bacteria</taxon>
        <taxon>Pseudomonadati</taxon>
        <taxon>Pseudomonadota</taxon>
        <taxon>Gammaproteobacteria</taxon>
        <taxon>Moraxellales</taxon>
        <taxon>Moraxellaceae</taxon>
        <taxon>Moraxella</taxon>
    </lineage>
</organism>
<feature type="chain" id="PRO_5019097213" description="DUF3828 domain-containing protein" evidence="1">
    <location>
        <begin position="22"/>
        <end position="153"/>
    </location>
</feature>
<feature type="signal peptide" evidence="1">
    <location>
        <begin position="1"/>
        <end position="21"/>
    </location>
</feature>
<keyword evidence="1" id="KW-0732">Signal</keyword>
<evidence type="ECO:0000256" key="1">
    <source>
        <dbReference type="SAM" id="SignalP"/>
    </source>
</evidence>
<dbReference type="AlphaFoldDB" id="A0A448GV06"/>
<gene>
    <name evidence="2" type="ORF">NCTC10297_00583</name>
</gene>
<sequence length="153" mass="17103">MKKSLLALSAILAFATTNAQANNAQKIAVVKQAYDNVRKVQDWLATLRRYGTANLNYNLGLDETDPDFDIVPCYFYWGSGGDPFYGSSDPDFTAKVSVGMNSRGWVVASVYSSRYRTSHSVAYVVKLENGKYKIDDIILYGRSFNAYAKKYCS</sequence>
<evidence type="ECO:0000313" key="3">
    <source>
        <dbReference type="Proteomes" id="UP000274100"/>
    </source>
</evidence>
<dbReference type="RefSeq" id="WP_126329964.1">
    <property type="nucleotide sequence ID" value="NZ_LR134343.1"/>
</dbReference>
<name>A0A448GV06_9GAMM</name>
<accession>A0A448GV06</accession>